<evidence type="ECO:0000256" key="1">
    <source>
        <dbReference type="SAM" id="SignalP"/>
    </source>
</evidence>
<dbReference type="EMBL" id="LUCH01000528">
    <property type="protein sequence ID" value="KAF5404911.1"/>
    <property type="molecule type" value="Genomic_DNA"/>
</dbReference>
<accession>A0A8J4TMN5</accession>
<evidence type="ECO:0000313" key="3">
    <source>
        <dbReference type="Proteomes" id="UP000748531"/>
    </source>
</evidence>
<keyword evidence="3" id="KW-1185">Reference proteome</keyword>
<name>A0A8J4TMN5_9TREM</name>
<feature type="signal peptide" evidence="1">
    <location>
        <begin position="1"/>
        <end position="20"/>
    </location>
</feature>
<dbReference type="AlphaFoldDB" id="A0A8J4TMN5"/>
<evidence type="ECO:0008006" key="4">
    <source>
        <dbReference type="Google" id="ProtNLM"/>
    </source>
</evidence>
<proteinExistence type="predicted"/>
<reference evidence="2" key="1">
    <citation type="submission" date="2019-05" db="EMBL/GenBank/DDBJ databases">
        <title>Annotation for the trematode Paragonimus heterotremus.</title>
        <authorList>
            <person name="Choi Y.-J."/>
        </authorList>
    </citation>
    <scope>NUCLEOTIDE SEQUENCE</scope>
    <source>
        <strain evidence="2">LC</strain>
    </source>
</reference>
<sequence>MFNPVTLFLVLSVLTDLNTAMPFNMVPLTYEQMDRSYYPLHLWYAFGEPPGPLFQSVQQKRSHFDPIMFRKRVLPSFPNQPDRILASATEK</sequence>
<keyword evidence="1" id="KW-0732">Signal</keyword>
<comment type="caution">
    <text evidence="2">The sequence shown here is derived from an EMBL/GenBank/DDBJ whole genome shotgun (WGS) entry which is preliminary data.</text>
</comment>
<gene>
    <name evidence="2" type="ORF">PHET_01669</name>
</gene>
<dbReference type="Proteomes" id="UP000748531">
    <property type="component" value="Unassembled WGS sequence"/>
</dbReference>
<protein>
    <recommendedName>
        <fullName evidence="4">Secreted protein</fullName>
    </recommendedName>
</protein>
<feature type="chain" id="PRO_5035194663" description="Secreted protein" evidence="1">
    <location>
        <begin position="21"/>
        <end position="91"/>
    </location>
</feature>
<evidence type="ECO:0000313" key="2">
    <source>
        <dbReference type="EMBL" id="KAF5404911.1"/>
    </source>
</evidence>
<dbReference type="OrthoDB" id="6234931at2759"/>
<organism evidence="2 3">
    <name type="scientific">Paragonimus heterotremus</name>
    <dbReference type="NCBI Taxonomy" id="100268"/>
    <lineage>
        <taxon>Eukaryota</taxon>
        <taxon>Metazoa</taxon>
        <taxon>Spiralia</taxon>
        <taxon>Lophotrochozoa</taxon>
        <taxon>Platyhelminthes</taxon>
        <taxon>Trematoda</taxon>
        <taxon>Digenea</taxon>
        <taxon>Plagiorchiida</taxon>
        <taxon>Troglotremata</taxon>
        <taxon>Troglotrematidae</taxon>
        <taxon>Paragonimus</taxon>
    </lineage>
</organism>